<keyword evidence="10" id="KW-1185">Reference proteome</keyword>
<evidence type="ECO:0000256" key="3">
    <source>
        <dbReference type="ARBA" id="ARBA00022741"/>
    </source>
</evidence>
<evidence type="ECO:0000259" key="8">
    <source>
        <dbReference type="PROSITE" id="PS50011"/>
    </source>
</evidence>
<dbReference type="EMBL" id="VFQX01000019">
    <property type="protein sequence ID" value="KAF0980384.1"/>
    <property type="molecule type" value="Genomic_DNA"/>
</dbReference>
<evidence type="ECO:0000256" key="4">
    <source>
        <dbReference type="ARBA" id="ARBA00022777"/>
    </source>
</evidence>
<evidence type="ECO:0000313" key="10">
    <source>
        <dbReference type="Proteomes" id="UP000444721"/>
    </source>
</evidence>
<dbReference type="SMART" id="SM00239">
    <property type="entry name" value="C2"/>
    <property type="match status" value="1"/>
</dbReference>
<reference evidence="9 10" key="1">
    <citation type="journal article" date="2019" name="Sci. Rep.">
        <title>Nanopore sequencing improves the draft genome of the human pathogenic amoeba Naegleria fowleri.</title>
        <authorList>
            <person name="Liechti N."/>
            <person name="Schurch N."/>
            <person name="Bruggmann R."/>
            <person name="Wittwer M."/>
        </authorList>
    </citation>
    <scope>NUCLEOTIDE SEQUENCE [LARGE SCALE GENOMIC DNA]</scope>
    <source>
        <strain evidence="9 10">ATCC 30894</strain>
    </source>
</reference>
<dbReference type="PROSITE" id="PS50004">
    <property type="entry name" value="C2"/>
    <property type="match status" value="1"/>
</dbReference>
<dbReference type="Gene3D" id="1.10.510.10">
    <property type="entry name" value="Transferase(Phosphotransferase) domain 1"/>
    <property type="match status" value="1"/>
</dbReference>
<feature type="region of interest" description="Disordered" evidence="6">
    <location>
        <begin position="140"/>
        <end position="189"/>
    </location>
</feature>
<keyword evidence="5" id="KW-0067">ATP-binding</keyword>
<feature type="domain" description="C2" evidence="7">
    <location>
        <begin position="195"/>
        <end position="318"/>
    </location>
</feature>
<feature type="region of interest" description="Disordered" evidence="6">
    <location>
        <begin position="100"/>
        <end position="127"/>
    </location>
</feature>
<evidence type="ECO:0000256" key="5">
    <source>
        <dbReference type="ARBA" id="ARBA00022840"/>
    </source>
</evidence>
<dbReference type="InterPro" id="IPR008271">
    <property type="entry name" value="Ser/Thr_kinase_AS"/>
</dbReference>
<dbReference type="GO" id="GO:0005524">
    <property type="term" value="F:ATP binding"/>
    <property type="evidence" value="ECO:0007669"/>
    <property type="project" value="UniProtKB-KW"/>
</dbReference>
<dbReference type="VEuPathDB" id="AmoebaDB:FDP41_013598"/>
<dbReference type="Pfam" id="PF00069">
    <property type="entry name" value="Pkinase"/>
    <property type="match status" value="1"/>
</dbReference>
<name>A0A6A5C1F2_NAEFO</name>
<dbReference type="SMART" id="SM00220">
    <property type="entry name" value="S_TKc"/>
    <property type="match status" value="1"/>
</dbReference>
<dbReference type="InterPro" id="IPR000008">
    <property type="entry name" value="C2_dom"/>
</dbReference>
<dbReference type="PROSITE" id="PS00108">
    <property type="entry name" value="PROTEIN_KINASE_ST"/>
    <property type="match status" value="1"/>
</dbReference>
<keyword evidence="4" id="KW-0418">Kinase</keyword>
<dbReference type="OrthoDB" id="10252171at2759"/>
<dbReference type="PROSITE" id="PS50011">
    <property type="entry name" value="PROTEIN_KINASE_DOM"/>
    <property type="match status" value="1"/>
</dbReference>
<feature type="compositionally biased region" description="Polar residues" evidence="6">
    <location>
        <begin position="66"/>
        <end position="86"/>
    </location>
</feature>
<dbReference type="Gene3D" id="2.60.40.150">
    <property type="entry name" value="C2 domain"/>
    <property type="match status" value="1"/>
</dbReference>
<dbReference type="SUPFAM" id="SSF49562">
    <property type="entry name" value="C2 domain (Calcium/lipid-binding domain, CaLB)"/>
    <property type="match status" value="1"/>
</dbReference>
<evidence type="ECO:0000256" key="1">
    <source>
        <dbReference type="ARBA" id="ARBA00022527"/>
    </source>
</evidence>
<feature type="compositionally biased region" description="Low complexity" evidence="6">
    <location>
        <begin position="40"/>
        <end position="62"/>
    </location>
</feature>
<dbReference type="PANTHER" id="PTHR24345">
    <property type="entry name" value="SERINE/THREONINE-PROTEIN KINASE PLK"/>
    <property type="match status" value="1"/>
</dbReference>
<keyword evidence="3" id="KW-0547">Nucleotide-binding</keyword>
<evidence type="ECO:0000259" key="7">
    <source>
        <dbReference type="PROSITE" id="PS50004"/>
    </source>
</evidence>
<dbReference type="PANTHER" id="PTHR24345:SF0">
    <property type="entry name" value="CELL CYCLE SERINE_THREONINE-PROTEIN KINASE CDC5_MSD2"/>
    <property type="match status" value="1"/>
</dbReference>
<feature type="domain" description="Protein kinase" evidence="8">
    <location>
        <begin position="364"/>
        <end position="632"/>
    </location>
</feature>
<feature type="compositionally biased region" description="Low complexity" evidence="6">
    <location>
        <begin position="115"/>
        <end position="127"/>
    </location>
</feature>
<feature type="compositionally biased region" description="Low complexity" evidence="6">
    <location>
        <begin position="165"/>
        <end position="186"/>
    </location>
</feature>
<dbReference type="InterPro" id="IPR035892">
    <property type="entry name" value="C2_domain_sf"/>
</dbReference>
<feature type="region of interest" description="Disordered" evidence="6">
    <location>
        <begin position="1"/>
        <end position="26"/>
    </location>
</feature>
<proteinExistence type="predicted"/>
<dbReference type="Gene3D" id="3.30.200.20">
    <property type="entry name" value="Phosphorylase Kinase, domain 1"/>
    <property type="match status" value="1"/>
</dbReference>
<evidence type="ECO:0000256" key="6">
    <source>
        <dbReference type="SAM" id="MobiDB-lite"/>
    </source>
</evidence>
<sequence length="643" mass="71579">MFSSRLYSSDSCPTMNPHGKGNDDELNIKIHPSSCIATNNNSSSSTTCQNDHSNNNLLLDDGSNNKHSSPSNNFSSTKTTSVRRLSTDDSLSASMVALSMNTPKNLDSKTQRRQSSSSASSLTSNSTHSDSILSLFKSMGKSLSPTSSNNQDHNSPKNTGNNQLSSPSSGSSRPSFSSQSNSMNSPARKNYFNFDETKYENSCRKAIEAGKAILKIILKNAKDKKLATSQLYYYVEIEIFQSSKRTCLKSCVKQGEETMTWNEEFHVSISPSVEETFSVSLWSLAHKISTDNAQLIGRFQFDIKSLVKGEEKLIAITLSNNSTILEFSLTPFNFGIVSTHEPHSPHDDIPIAAKPVDGVYNSRYKVCGRIGKGNFGTVVKVKDLQDGKEKAMKIVPCSNLSESSQAYREATTTKQIKHENLVEYLDIFISKSEVPGTNITQFDICLVMPIYVKGDLYAMVDARSSATGKRYITPNMLVEKIYEFAKGLECLHSHNIIHRDMKLKNTFFDESYRVKIGDFGFSRFVHDGEKAHTICGSPNYTAPEIENSTGYGKEVDIWSLGVMIYEMITLNIKRSHLIARTDFDSYINTLCSEAIQAYKDKAIHEPLTELLKGTIALNPQDRWSASQCVLFLKKLREQINANK</sequence>
<dbReference type="Proteomes" id="UP000444721">
    <property type="component" value="Unassembled WGS sequence"/>
</dbReference>
<comment type="caution">
    <text evidence="9">The sequence shown here is derived from an EMBL/GenBank/DDBJ whole genome shotgun (WGS) entry which is preliminary data.</text>
</comment>
<gene>
    <name evidence="9" type="ORF">FDP41_013598</name>
</gene>
<organism evidence="9 10">
    <name type="scientific">Naegleria fowleri</name>
    <name type="common">Brain eating amoeba</name>
    <dbReference type="NCBI Taxonomy" id="5763"/>
    <lineage>
        <taxon>Eukaryota</taxon>
        <taxon>Discoba</taxon>
        <taxon>Heterolobosea</taxon>
        <taxon>Tetramitia</taxon>
        <taxon>Eutetramitia</taxon>
        <taxon>Vahlkampfiidae</taxon>
        <taxon>Naegleria</taxon>
    </lineage>
</organism>
<keyword evidence="1" id="KW-0723">Serine/threonine-protein kinase</keyword>
<evidence type="ECO:0000313" key="9">
    <source>
        <dbReference type="EMBL" id="KAF0980384.1"/>
    </source>
</evidence>
<evidence type="ECO:0000256" key="2">
    <source>
        <dbReference type="ARBA" id="ARBA00022679"/>
    </source>
</evidence>
<keyword evidence="2" id="KW-0808">Transferase</keyword>
<dbReference type="GeneID" id="68120813"/>
<dbReference type="Pfam" id="PF00168">
    <property type="entry name" value="C2"/>
    <property type="match status" value="1"/>
</dbReference>
<dbReference type="AlphaFoldDB" id="A0A6A5C1F2"/>
<dbReference type="VEuPathDB" id="AmoebaDB:NF0020310"/>
<feature type="compositionally biased region" description="Polar residues" evidence="6">
    <location>
        <begin position="1"/>
        <end position="14"/>
    </location>
</feature>
<dbReference type="SUPFAM" id="SSF56112">
    <property type="entry name" value="Protein kinase-like (PK-like)"/>
    <property type="match status" value="1"/>
</dbReference>
<dbReference type="CDD" id="cd00030">
    <property type="entry name" value="C2"/>
    <property type="match status" value="1"/>
</dbReference>
<protein>
    <submittedName>
        <fullName evidence="9">Uncharacterized protein</fullName>
    </submittedName>
</protein>
<accession>A0A6A5C1F2</accession>
<dbReference type="VEuPathDB" id="AmoebaDB:NfTy_027740"/>
<feature type="compositionally biased region" description="Polar residues" evidence="6">
    <location>
        <begin position="141"/>
        <end position="164"/>
    </location>
</feature>
<dbReference type="InterPro" id="IPR011009">
    <property type="entry name" value="Kinase-like_dom_sf"/>
</dbReference>
<dbReference type="GO" id="GO:0005634">
    <property type="term" value="C:nucleus"/>
    <property type="evidence" value="ECO:0007669"/>
    <property type="project" value="TreeGrafter"/>
</dbReference>
<dbReference type="InterPro" id="IPR000719">
    <property type="entry name" value="Prot_kinase_dom"/>
</dbReference>
<feature type="region of interest" description="Disordered" evidence="6">
    <location>
        <begin position="40"/>
        <end position="86"/>
    </location>
</feature>
<dbReference type="GO" id="GO:0004674">
    <property type="term" value="F:protein serine/threonine kinase activity"/>
    <property type="evidence" value="ECO:0007669"/>
    <property type="project" value="UniProtKB-KW"/>
</dbReference>
<dbReference type="RefSeq" id="XP_044565097.1">
    <property type="nucleotide sequence ID" value="XM_044704245.1"/>
</dbReference>